<organism evidence="4 5">
    <name type="scientific">Salix brachista</name>
    <dbReference type="NCBI Taxonomy" id="2182728"/>
    <lineage>
        <taxon>Eukaryota</taxon>
        <taxon>Viridiplantae</taxon>
        <taxon>Streptophyta</taxon>
        <taxon>Embryophyta</taxon>
        <taxon>Tracheophyta</taxon>
        <taxon>Spermatophyta</taxon>
        <taxon>Magnoliopsida</taxon>
        <taxon>eudicotyledons</taxon>
        <taxon>Gunneridae</taxon>
        <taxon>Pentapetalae</taxon>
        <taxon>rosids</taxon>
        <taxon>fabids</taxon>
        <taxon>Malpighiales</taxon>
        <taxon>Salicaceae</taxon>
        <taxon>Saliceae</taxon>
        <taxon>Salix</taxon>
    </lineage>
</organism>
<reference evidence="5" key="1">
    <citation type="journal article" date="2019" name="Gigascience">
        <title>De novo genome assembly of the endangered Acer yangbiense, a plant species with extremely small populations endemic to Yunnan Province, China.</title>
        <authorList>
            <person name="Yang J."/>
            <person name="Wariss H.M."/>
            <person name="Tao L."/>
            <person name="Zhang R."/>
            <person name="Yun Q."/>
            <person name="Hollingsworth P."/>
            <person name="Dao Z."/>
            <person name="Luo G."/>
            <person name="Guo H."/>
            <person name="Ma Y."/>
            <person name="Sun W."/>
        </authorList>
    </citation>
    <scope>NUCLEOTIDE SEQUENCE [LARGE SCALE GENOMIC DNA]</scope>
    <source>
        <strain evidence="5">cv. br00</strain>
    </source>
</reference>
<protein>
    <recommendedName>
        <fullName evidence="3">Late embryogenesis abundant protein LEA-2 subgroup domain-containing protein</fullName>
    </recommendedName>
</protein>
<dbReference type="AlphaFoldDB" id="A0A5N5LG79"/>
<keyword evidence="2" id="KW-1133">Transmembrane helix</keyword>
<keyword evidence="5" id="KW-1185">Reference proteome</keyword>
<dbReference type="PANTHER" id="PTHR36394:SF1">
    <property type="entry name" value="OS01G0277700 PROTEIN"/>
    <property type="match status" value="1"/>
</dbReference>
<feature type="transmembrane region" description="Helical" evidence="2">
    <location>
        <begin position="389"/>
        <end position="414"/>
    </location>
</feature>
<feature type="transmembrane region" description="Helical" evidence="2">
    <location>
        <begin position="47"/>
        <end position="72"/>
    </location>
</feature>
<dbReference type="Pfam" id="PF03168">
    <property type="entry name" value="LEA_2"/>
    <property type="match status" value="1"/>
</dbReference>
<comment type="caution">
    <text evidence="4">The sequence shown here is derived from an EMBL/GenBank/DDBJ whole genome shotgun (WGS) entry which is preliminary data.</text>
</comment>
<proteinExistence type="predicted"/>
<evidence type="ECO:0000313" key="4">
    <source>
        <dbReference type="EMBL" id="KAB5541779.1"/>
    </source>
</evidence>
<dbReference type="InterPro" id="IPR004864">
    <property type="entry name" value="LEA_2"/>
</dbReference>
<dbReference type="Proteomes" id="UP000326939">
    <property type="component" value="Chromosome 9"/>
</dbReference>
<accession>A0A5N5LG79</accession>
<feature type="transmembrane region" description="Helical" evidence="2">
    <location>
        <begin position="224"/>
        <end position="241"/>
    </location>
</feature>
<sequence length="574" mass="62246">MESFTAEDLSTIGGIATVSLLHSFIPTHWLPFSIVGRAQKWTLSRTLLVTAFGAVLHVLSTSLLGITAITMANTIAGEETVHKLASLLLIILGGCYMILFLSGKGGHSHSHNQPMEKMAVAGLVLVPALSPCATTLPVFLAVGNSSSMMVLAIIVLLFRCLIDRYQVVGILVFDNKQLDKLVSSLSLVAVLNVNTITVMTSLVALSFYGASQLKFHWVERYDKLLVGSVLCLIMDFILDLTTDFHFSAKNPIAIVKIDVPVSHLMSLVVKLSSRIDLARSRGSLISLALSSARATMVDRVYPSDDSPPQTTEFKPPPPPPEEEDRAHHPQSPTKLADPQSKKPGQPPPGTYVIQIPKDQVYRVPPPENAQRFERLSRGKPSRSRCCRCLCWFLSFLAAFLFLLGLAAAILYLVFRPESPDYSIERVSISGFNLTSSGPISPAFNVTVRANNPNNKIGIYYEKGSSVNVYSDGVKMATGSLPVFYQDKNNVTVVVTSLKGTGIELTSGVRTALATGVSKGAVPFNLALRAPVKLKLGSVKTWKITVKVDCELTVDKLTASARIGSKSCDYGVDLW</sequence>
<gene>
    <name evidence="4" type="ORF">DKX38_014753</name>
</gene>
<feature type="region of interest" description="Disordered" evidence="1">
    <location>
        <begin position="299"/>
        <end position="351"/>
    </location>
</feature>
<evidence type="ECO:0000259" key="3">
    <source>
        <dbReference type="Pfam" id="PF03168"/>
    </source>
</evidence>
<feature type="transmembrane region" description="Helical" evidence="2">
    <location>
        <begin position="185"/>
        <end position="209"/>
    </location>
</feature>
<evidence type="ECO:0000256" key="1">
    <source>
        <dbReference type="SAM" id="MobiDB-lite"/>
    </source>
</evidence>
<feature type="transmembrane region" description="Helical" evidence="2">
    <location>
        <begin position="148"/>
        <end position="173"/>
    </location>
</feature>
<keyword evidence="2" id="KW-0472">Membrane</keyword>
<dbReference type="PANTHER" id="PTHR36394">
    <property type="entry name" value="OS01G0277700 PROTEIN"/>
    <property type="match status" value="1"/>
</dbReference>
<evidence type="ECO:0000256" key="2">
    <source>
        <dbReference type="SAM" id="Phobius"/>
    </source>
</evidence>
<evidence type="ECO:0000313" key="5">
    <source>
        <dbReference type="Proteomes" id="UP000326939"/>
    </source>
</evidence>
<feature type="transmembrane region" description="Helical" evidence="2">
    <location>
        <begin position="84"/>
        <end position="101"/>
    </location>
</feature>
<keyword evidence="2" id="KW-0812">Transmembrane</keyword>
<name>A0A5N5LG79_9ROSI</name>
<feature type="transmembrane region" description="Helical" evidence="2">
    <location>
        <begin position="12"/>
        <end position="35"/>
    </location>
</feature>
<dbReference type="EMBL" id="VDCV01000009">
    <property type="protein sequence ID" value="KAB5541779.1"/>
    <property type="molecule type" value="Genomic_DNA"/>
</dbReference>
<feature type="domain" description="Late embryogenesis abundant protein LEA-2 subgroup" evidence="3">
    <location>
        <begin position="446"/>
        <end position="549"/>
    </location>
</feature>
<feature type="transmembrane region" description="Helical" evidence="2">
    <location>
        <begin position="122"/>
        <end position="142"/>
    </location>
</feature>